<keyword evidence="2" id="KW-0472">Membrane</keyword>
<accession>A0ABP5AEP7</accession>
<evidence type="ECO:0000313" key="4">
    <source>
        <dbReference type="Proteomes" id="UP001501612"/>
    </source>
</evidence>
<name>A0ABP5AEP7_9ACTN</name>
<protein>
    <recommendedName>
        <fullName evidence="5">Cell division protein FtsL</fullName>
    </recommendedName>
</protein>
<evidence type="ECO:0008006" key="5">
    <source>
        <dbReference type="Google" id="ProtNLM"/>
    </source>
</evidence>
<gene>
    <name evidence="3" type="ORF">GCM10009737_11850</name>
</gene>
<dbReference type="RefSeq" id="WP_344005038.1">
    <property type="nucleotide sequence ID" value="NZ_BAAAMY010000002.1"/>
</dbReference>
<keyword evidence="2" id="KW-0812">Transmembrane</keyword>
<keyword evidence="2" id="KW-1133">Transmembrane helix</keyword>
<comment type="caution">
    <text evidence="3">The sequence shown here is derived from an EMBL/GenBank/DDBJ whole genome shotgun (WGS) entry which is preliminary data.</text>
</comment>
<feature type="region of interest" description="Disordered" evidence="1">
    <location>
        <begin position="120"/>
        <end position="197"/>
    </location>
</feature>
<proteinExistence type="predicted"/>
<organism evidence="3 4">
    <name type="scientific">Nocardioides lentus</name>
    <dbReference type="NCBI Taxonomy" id="338077"/>
    <lineage>
        <taxon>Bacteria</taxon>
        <taxon>Bacillati</taxon>
        <taxon>Actinomycetota</taxon>
        <taxon>Actinomycetes</taxon>
        <taxon>Propionibacteriales</taxon>
        <taxon>Nocardioidaceae</taxon>
        <taxon>Nocardioides</taxon>
    </lineage>
</organism>
<sequence>MSTPAPLPESRPGLRTTPAPGRPRRPLVVAPRVRPRPPRVPFVVVVALTALGGVVGLLLFNTSMQQASFAASSLEQQATALAAREQGLQMELESMRDPQRLARAARDAGMVPGGATCFLSLPDGSTSGPCTAATPEDARRIEPQPAPRPAVLTPEPRYVDPPAEQNQVGRNSSGDTARGADAPGSLAARMDGRSDRG</sequence>
<evidence type="ECO:0000256" key="2">
    <source>
        <dbReference type="SAM" id="Phobius"/>
    </source>
</evidence>
<evidence type="ECO:0000313" key="3">
    <source>
        <dbReference type="EMBL" id="GAA1911980.1"/>
    </source>
</evidence>
<evidence type="ECO:0000256" key="1">
    <source>
        <dbReference type="SAM" id="MobiDB-lite"/>
    </source>
</evidence>
<keyword evidence="4" id="KW-1185">Reference proteome</keyword>
<feature type="transmembrane region" description="Helical" evidence="2">
    <location>
        <begin position="40"/>
        <end position="60"/>
    </location>
</feature>
<feature type="compositionally biased region" description="Polar residues" evidence="1">
    <location>
        <begin position="164"/>
        <end position="175"/>
    </location>
</feature>
<feature type="region of interest" description="Disordered" evidence="1">
    <location>
        <begin position="1"/>
        <end position="27"/>
    </location>
</feature>
<reference evidence="4" key="1">
    <citation type="journal article" date="2019" name="Int. J. Syst. Evol. Microbiol.">
        <title>The Global Catalogue of Microorganisms (GCM) 10K type strain sequencing project: providing services to taxonomists for standard genome sequencing and annotation.</title>
        <authorList>
            <consortium name="The Broad Institute Genomics Platform"/>
            <consortium name="The Broad Institute Genome Sequencing Center for Infectious Disease"/>
            <person name="Wu L."/>
            <person name="Ma J."/>
        </authorList>
    </citation>
    <scope>NUCLEOTIDE SEQUENCE [LARGE SCALE GENOMIC DNA]</scope>
    <source>
        <strain evidence="4">JCM 14046</strain>
    </source>
</reference>
<dbReference type="Proteomes" id="UP001501612">
    <property type="component" value="Unassembled WGS sequence"/>
</dbReference>
<dbReference type="EMBL" id="BAAAMY010000002">
    <property type="protein sequence ID" value="GAA1911980.1"/>
    <property type="molecule type" value="Genomic_DNA"/>
</dbReference>